<dbReference type="SUPFAM" id="SSF53098">
    <property type="entry name" value="Ribonuclease H-like"/>
    <property type="match status" value="1"/>
</dbReference>
<protein>
    <submittedName>
        <fullName evidence="3">Uncharacterized protein</fullName>
    </submittedName>
</protein>
<dbReference type="Gene3D" id="3.30.420.10">
    <property type="entry name" value="Ribonuclease H-like superfamily/Ribonuclease H"/>
    <property type="match status" value="1"/>
</dbReference>
<organism evidence="3">
    <name type="scientific">Sesamum radiatum</name>
    <name type="common">Black benniseed</name>
    <dbReference type="NCBI Taxonomy" id="300843"/>
    <lineage>
        <taxon>Eukaryota</taxon>
        <taxon>Viridiplantae</taxon>
        <taxon>Streptophyta</taxon>
        <taxon>Embryophyta</taxon>
        <taxon>Tracheophyta</taxon>
        <taxon>Spermatophyta</taxon>
        <taxon>Magnoliopsida</taxon>
        <taxon>eudicotyledons</taxon>
        <taxon>Gunneridae</taxon>
        <taxon>Pentapetalae</taxon>
        <taxon>asterids</taxon>
        <taxon>lamiids</taxon>
        <taxon>Lamiales</taxon>
        <taxon>Pedaliaceae</taxon>
        <taxon>Sesamum</taxon>
    </lineage>
</organism>
<dbReference type="InterPro" id="IPR052929">
    <property type="entry name" value="RNase_H-like_EbsB-rel"/>
</dbReference>
<comment type="caution">
    <text evidence="3">The sequence shown here is derived from an EMBL/GenBank/DDBJ whole genome shotgun (WGS) entry which is preliminary data.</text>
</comment>
<dbReference type="GO" id="GO:0003676">
    <property type="term" value="F:nucleic acid binding"/>
    <property type="evidence" value="ECO:0007669"/>
    <property type="project" value="InterPro"/>
</dbReference>
<accession>A0AAW2TTN4</accession>
<feature type="domain" description="RNase H type-1" evidence="1">
    <location>
        <begin position="327"/>
        <end position="448"/>
    </location>
</feature>
<dbReference type="PANTHER" id="PTHR47074:SF48">
    <property type="entry name" value="POLYNUCLEOTIDYL TRANSFERASE, RIBONUCLEASE H-LIKE SUPERFAMILY PROTEIN"/>
    <property type="match status" value="1"/>
</dbReference>
<evidence type="ECO:0000259" key="2">
    <source>
        <dbReference type="Pfam" id="PF13966"/>
    </source>
</evidence>
<reference evidence="3" key="1">
    <citation type="submission" date="2020-06" db="EMBL/GenBank/DDBJ databases">
        <authorList>
            <person name="Li T."/>
            <person name="Hu X."/>
            <person name="Zhang T."/>
            <person name="Song X."/>
            <person name="Zhang H."/>
            <person name="Dai N."/>
            <person name="Sheng W."/>
            <person name="Hou X."/>
            <person name="Wei L."/>
        </authorList>
    </citation>
    <scope>NUCLEOTIDE SEQUENCE</scope>
    <source>
        <strain evidence="3">G02</strain>
        <tissue evidence="3">Leaf</tissue>
    </source>
</reference>
<dbReference type="InterPro" id="IPR036397">
    <property type="entry name" value="RNaseH_sf"/>
</dbReference>
<evidence type="ECO:0000259" key="1">
    <source>
        <dbReference type="Pfam" id="PF13456"/>
    </source>
</evidence>
<dbReference type="GO" id="GO:0004523">
    <property type="term" value="F:RNA-DNA hybrid ribonuclease activity"/>
    <property type="evidence" value="ECO:0007669"/>
    <property type="project" value="InterPro"/>
</dbReference>
<dbReference type="PANTHER" id="PTHR47074">
    <property type="entry name" value="BNAC02G40300D PROTEIN"/>
    <property type="match status" value="1"/>
</dbReference>
<dbReference type="EMBL" id="JACGWJ010000007">
    <property type="protein sequence ID" value="KAL0408340.1"/>
    <property type="molecule type" value="Genomic_DNA"/>
</dbReference>
<dbReference type="CDD" id="cd06222">
    <property type="entry name" value="RNase_H_like"/>
    <property type="match status" value="1"/>
</dbReference>
<proteinExistence type="predicted"/>
<dbReference type="InterPro" id="IPR026960">
    <property type="entry name" value="RVT-Znf"/>
</dbReference>
<dbReference type="InterPro" id="IPR002156">
    <property type="entry name" value="RNaseH_domain"/>
</dbReference>
<evidence type="ECO:0000313" key="3">
    <source>
        <dbReference type="EMBL" id="KAL0408340.1"/>
    </source>
</evidence>
<sequence>MPSNKHSSPLDASLGYRPSFTWRSIISSRDLIKSGVRFRIGSGETVKIWGDPWIPRPSTFRPVTAAPNGLQHAVVAALVDPLTKDWDVELLNGIFTPEDKEEITKIPLGREHQPDSICWHYTRTGMFSVRSAYYLACQYLNPQSTSQTSQPSSIYRWKRIWNSNVPPKIRLFAWKIALDVLPTGQNLEKRIKGTTFDCPFCSEMHEDVLHTFVQCHYARQVWALSDLPWNIISAWEGEPNSWIIKISELLRPEDFEKFLIVSWFLWWNRNKLWMDNTLSSLLQNVSAALSYLATYKAASFLRSPLTRSPRQMITKWNPPPPGTIKINFDGANFKQGRETGIGAVARDSRGFVVAWFSHRFVHQVEAEVCEALATRKAADLAVLNNWNNIILEDDCLSLINKLKSTIADCSNTGPLTFDIKATLRSCNSYSFSHVSRDSNVLAHKLAKCAEHLYVGSSCFSPAEADRFGLVNADFCY</sequence>
<dbReference type="InterPro" id="IPR044730">
    <property type="entry name" value="RNase_H-like_dom_plant"/>
</dbReference>
<dbReference type="AlphaFoldDB" id="A0AAW2TTN4"/>
<dbReference type="InterPro" id="IPR012337">
    <property type="entry name" value="RNaseH-like_sf"/>
</dbReference>
<gene>
    <name evidence="3" type="ORF">Sradi_1768400</name>
</gene>
<reference evidence="3" key="2">
    <citation type="journal article" date="2024" name="Plant">
        <title>Genomic evolution and insights into agronomic trait innovations of Sesamum species.</title>
        <authorList>
            <person name="Miao H."/>
            <person name="Wang L."/>
            <person name="Qu L."/>
            <person name="Liu H."/>
            <person name="Sun Y."/>
            <person name="Le M."/>
            <person name="Wang Q."/>
            <person name="Wei S."/>
            <person name="Zheng Y."/>
            <person name="Lin W."/>
            <person name="Duan Y."/>
            <person name="Cao H."/>
            <person name="Xiong S."/>
            <person name="Wang X."/>
            <person name="Wei L."/>
            <person name="Li C."/>
            <person name="Ma Q."/>
            <person name="Ju M."/>
            <person name="Zhao R."/>
            <person name="Li G."/>
            <person name="Mu C."/>
            <person name="Tian Q."/>
            <person name="Mei H."/>
            <person name="Zhang T."/>
            <person name="Gao T."/>
            <person name="Zhang H."/>
        </authorList>
    </citation>
    <scope>NUCLEOTIDE SEQUENCE</scope>
    <source>
        <strain evidence="3">G02</strain>
    </source>
</reference>
<dbReference type="Pfam" id="PF13456">
    <property type="entry name" value="RVT_3"/>
    <property type="match status" value="1"/>
</dbReference>
<feature type="domain" description="Reverse transcriptase zinc-binding" evidence="2">
    <location>
        <begin position="127"/>
        <end position="222"/>
    </location>
</feature>
<dbReference type="Pfam" id="PF13966">
    <property type="entry name" value="zf-RVT"/>
    <property type="match status" value="1"/>
</dbReference>
<name>A0AAW2TTN4_SESRA</name>